<dbReference type="GO" id="GO:0006629">
    <property type="term" value="P:lipid metabolic process"/>
    <property type="evidence" value="ECO:0007669"/>
    <property type="project" value="UniProtKB-ARBA"/>
</dbReference>
<gene>
    <name evidence="5" type="primary">HSD17B4_0</name>
    <name evidence="5" type="ORF">g.10708</name>
</gene>
<dbReference type="Pfam" id="PF00106">
    <property type="entry name" value="adh_short"/>
    <property type="match status" value="1"/>
</dbReference>
<dbReference type="InterPro" id="IPR057326">
    <property type="entry name" value="KR_dom"/>
</dbReference>
<dbReference type="Gene3D" id="3.40.50.720">
    <property type="entry name" value="NAD(P)-binding Rossmann-like Domain"/>
    <property type="match status" value="2"/>
</dbReference>
<protein>
    <submittedName>
        <fullName evidence="5">Peroxisomal multifunctional enzyme type 2</fullName>
    </submittedName>
</protein>
<name>A0A6G1S449_9ACAR</name>
<dbReference type="InterPro" id="IPR051687">
    <property type="entry name" value="Peroxisomal_Beta-Oxidation"/>
</dbReference>
<feature type="domain" description="Ketoreductase" evidence="4">
    <location>
        <begin position="40"/>
        <end position="243"/>
    </location>
</feature>
<reference evidence="5" key="1">
    <citation type="submission" date="2018-10" db="EMBL/GenBank/DDBJ databases">
        <title>Transcriptome assembly of Aceria tosichella (Wheat curl mite) Type 2.</title>
        <authorList>
            <person name="Scully E.D."/>
            <person name="Geib S.M."/>
            <person name="Palmer N.A."/>
            <person name="Gupta A.K."/>
            <person name="Sarath G."/>
            <person name="Tatineni S."/>
        </authorList>
    </citation>
    <scope>NUCLEOTIDE SEQUENCE</scope>
    <source>
        <strain evidence="5">LincolnNE</strain>
    </source>
</reference>
<dbReference type="SUPFAM" id="SSF51735">
    <property type="entry name" value="NAD(P)-binding Rossmann-fold domains"/>
    <property type="match status" value="1"/>
</dbReference>
<organism evidence="5">
    <name type="scientific">Aceria tosichella</name>
    <name type="common">wheat curl mite</name>
    <dbReference type="NCBI Taxonomy" id="561515"/>
    <lineage>
        <taxon>Eukaryota</taxon>
        <taxon>Metazoa</taxon>
        <taxon>Ecdysozoa</taxon>
        <taxon>Arthropoda</taxon>
        <taxon>Chelicerata</taxon>
        <taxon>Arachnida</taxon>
        <taxon>Acari</taxon>
        <taxon>Acariformes</taxon>
        <taxon>Trombidiformes</taxon>
        <taxon>Prostigmata</taxon>
        <taxon>Eupodina</taxon>
        <taxon>Eriophyoidea</taxon>
        <taxon>Eriophyidae</taxon>
        <taxon>Eriophyinae</taxon>
        <taxon>Aceriini</taxon>
        <taxon>Aceria</taxon>
    </lineage>
</organism>
<dbReference type="PROSITE" id="PS00061">
    <property type="entry name" value="ADH_SHORT"/>
    <property type="match status" value="1"/>
</dbReference>
<keyword evidence="2" id="KW-0560">Oxidoreductase</keyword>
<evidence type="ECO:0000256" key="2">
    <source>
        <dbReference type="ARBA" id="ARBA00023002"/>
    </source>
</evidence>
<dbReference type="CDD" id="cd05353">
    <property type="entry name" value="hydroxyacyl-CoA-like_DH_SDR_c-like"/>
    <property type="match status" value="1"/>
</dbReference>
<comment type="similarity">
    <text evidence="1 3">Belongs to the short-chain dehydrogenases/reductases (SDR) family.</text>
</comment>
<dbReference type="InterPro" id="IPR002347">
    <property type="entry name" value="SDR_fam"/>
</dbReference>
<evidence type="ECO:0000313" key="5">
    <source>
        <dbReference type="EMBL" id="MDE45148.1"/>
    </source>
</evidence>
<dbReference type="SMART" id="SM00822">
    <property type="entry name" value="PKS_KR"/>
    <property type="match status" value="1"/>
</dbReference>
<sequence>MSLRHLARFKTIGHGQQQEVIMGQKRFMSNGNNRMRFDNQTAIITGAGRGLGREYALLLASRGANVVVNDFGGDRSGNVTATGQNATSPAQQVVDEIQNRWPGSKALANMESVKSESGAQALVRVTMEKFGRIDILINNAGILRDRSFAKMSIDDWDQVQNVHLRGSFLVSHECWPHMRKQKYGRIIMTSSTSGLYGNFGQANYSAAKMGLIGLSNTLAIEGASSGIQCNAIVPMAASRMTEDILGEEIASKLNPAFVAPMVAWLCHKDCTETGAVIEAAGGWYGSYKLQRTSGVYLPKICDSSNDSSIESIAENWDKVGRLDENTARVDSFQDHLSELLQTFEKNK</sequence>
<accession>A0A6G1S449</accession>
<evidence type="ECO:0000256" key="3">
    <source>
        <dbReference type="RuleBase" id="RU000363"/>
    </source>
</evidence>
<evidence type="ECO:0000259" key="4">
    <source>
        <dbReference type="SMART" id="SM00822"/>
    </source>
</evidence>
<dbReference type="PANTHER" id="PTHR45024:SF2">
    <property type="entry name" value="SCP2 DOMAIN-CONTAINING PROTEIN"/>
    <property type="match status" value="1"/>
</dbReference>
<dbReference type="AlphaFoldDB" id="A0A6G1S449"/>
<dbReference type="PANTHER" id="PTHR45024">
    <property type="entry name" value="DEHYDROGENASES, SHORT CHAIN"/>
    <property type="match status" value="1"/>
</dbReference>
<dbReference type="EMBL" id="GGYP01000377">
    <property type="protein sequence ID" value="MDE45148.1"/>
    <property type="molecule type" value="Transcribed_RNA"/>
</dbReference>
<evidence type="ECO:0000256" key="1">
    <source>
        <dbReference type="ARBA" id="ARBA00006484"/>
    </source>
</evidence>
<dbReference type="InterPro" id="IPR036291">
    <property type="entry name" value="NAD(P)-bd_dom_sf"/>
</dbReference>
<dbReference type="PRINTS" id="PR00080">
    <property type="entry name" value="SDRFAMILY"/>
</dbReference>
<dbReference type="PRINTS" id="PR00081">
    <property type="entry name" value="GDHRDH"/>
</dbReference>
<dbReference type="GO" id="GO:0016491">
    <property type="term" value="F:oxidoreductase activity"/>
    <property type="evidence" value="ECO:0007669"/>
    <property type="project" value="UniProtKB-KW"/>
</dbReference>
<proteinExistence type="inferred from homology"/>
<dbReference type="InterPro" id="IPR020904">
    <property type="entry name" value="Sc_DH/Rdtase_CS"/>
</dbReference>